<gene>
    <name evidence="10" type="ORF">B0F90DRAFT_1666544</name>
</gene>
<feature type="compositionally biased region" description="Low complexity" evidence="8">
    <location>
        <begin position="395"/>
        <end position="406"/>
    </location>
</feature>
<dbReference type="Gene3D" id="2.30.29.30">
    <property type="entry name" value="Pleckstrin-homology domain (PH domain)/Phosphotyrosine-binding domain (PTB)"/>
    <property type="match status" value="1"/>
</dbReference>
<evidence type="ECO:0000313" key="11">
    <source>
        <dbReference type="Proteomes" id="UP001203297"/>
    </source>
</evidence>
<feature type="region of interest" description="Disordered" evidence="8">
    <location>
        <begin position="1"/>
        <end position="59"/>
    </location>
</feature>
<feature type="compositionally biased region" description="Low complexity" evidence="8">
    <location>
        <begin position="477"/>
        <end position="493"/>
    </location>
</feature>
<comment type="subcellular location">
    <subcellularLocation>
        <location evidence="1">Nucleus</location>
        <location evidence="1">Nuclear pore complex</location>
    </subcellularLocation>
</comment>
<dbReference type="GO" id="GO:0005643">
    <property type="term" value="C:nuclear pore"/>
    <property type="evidence" value="ECO:0007669"/>
    <property type="project" value="UniProtKB-SubCell"/>
</dbReference>
<keyword evidence="11" id="KW-1185">Reference proteome</keyword>
<dbReference type="AlphaFoldDB" id="A0AAD4QND1"/>
<dbReference type="InterPro" id="IPR000156">
    <property type="entry name" value="Ran_bind_dom"/>
</dbReference>
<reference evidence="10" key="1">
    <citation type="journal article" date="2022" name="New Phytol.">
        <title>Evolutionary transition to the ectomycorrhizal habit in the genomes of a hyperdiverse lineage of mushroom-forming fungi.</title>
        <authorList>
            <person name="Looney B."/>
            <person name="Miyauchi S."/>
            <person name="Morin E."/>
            <person name="Drula E."/>
            <person name="Courty P.E."/>
            <person name="Kohler A."/>
            <person name="Kuo A."/>
            <person name="LaButti K."/>
            <person name="Pangilinan J."/>
            <person name="Lipzen A."/>
            <person name="Riley R."/>
            <person name="Andreopoulos W."/>
            <person name="He G."/>
            <person name="Johnson J."/>
            <person name="Nolan M."/>
            <person name="Tritt A."/>
            <person name="Barry K.W."/>
            <person name="Grigoriev I.V."/>
            <person name="Nagy L.G."/>
            <person name="Hibbett D."/>
            <person name="Henrissat B."/>
            <person name="Matheny P.B."/>
            <person name="Labbe J."/>
            <person name="Martin F.M."/>
        </authorList>
    </citation>
    <scope>NUCLEOTIDE SEQUENCE</scope>
    <source>
        <strain evidence="10">BPL690</strain>
    </source>
</reference>
<name>A0AAD4QND1_9AGAM</name>
<feature type="compositionally biased region" description="Basic and acidic residues" evidence="8">
    <location>
        <begin position="383"/>
        <end position="394"/>
    </location>
</feature>
<feature type="region of interest" description="Disordered" evidence="8">
    <location>
        <begin position="429"/>
        <end position="539"/>
    </location>
</feature>
<evidence type="ECO:0000256" key="4">
    <source>
        <dbReference type="ARBA" id="ARBA00022927"/>
    </source>
</evidence>
<dbReference type="InterPro" id="IPR053074">
    <property type="entry name" value="NPC_Nucleoporin"/>
</dbReference>
<dbReference type="Proteomes" id="UP001203297">
    <property type="component" value="Unassembled WGS sequence"/>
</dbReference>
<dbReference type="GO" id="GO:0051028">
    <property type="term" value="P:mRNA transport"/>
    <property type="evidence" value="ECO:0007669"/>
    <property type="project" value="UniProtKB-KW"/>
</dbReference>
<keyword evidence="6" id="KW-0906">Nuclear pore complex</keyword>
<feature type="region of interest" description="Disordered" evidence="8">
    <location>
        <begin position="113"/>
        <end position="133"/>
    </location>
</feature>
<evidence type="ECO:0000256" key="7">
    <source>
        <dbReference type="ARBA" id="ARBA00023242"/>
    </source>
</evidence>
<evidence type="ECO:0000256" key="2">
    <source>
        <dbReference type="ARBA" id="ARBA00022448"/>
    </source>
</evidence>
<dbReference type="InterPro" id="IPR011993">
    <property type="entry name" value="PH-like_dom_sf"/>
</dbReference>
<evidence type="ECO:0000259" key="9">
    <source>
        <dbReference type="PROSITE" id="PS50196"/>
    </source>
</evidence>
<feature type="compositionally biased region" description="Basic and acidic residues" evidence="8">
    <location>
        <begin position="30"/>
        <end position="41"/>
    </location>
</feature>
<evidence type="ECO:0000313" key="10">
    <source>
        <dbReference type="EMBL" id="KAI0305728.1"/>
    </source>
</evidence>
<feature type="compositionally biased region" description="Polar residues" evidence="8">
    <location>
        <begin position="123"/>
        <end position="132"/>
    </location>
</feature>
<dbReference type="GO" id="GO:0015031">
    <property type="term" value="P:protein transport"/>
    <property type="evidence" value="ECO:0007669"/>
    <property type="project" value="UniProtKB-KW"/>
</dbReference>
<proteinExistence type="predicted"/>
<evidence type="ECO:0000256" key="1">
    <source>
        <dbReference type="ARBA" id="ARBA00004567"/>
    </source>
</evidence>
<keyword evidence="2" id="KW-0813">Transport</keyword>
<organism evidence="10 11">
    <name type="scientific">Multifurca ochricompacta</name>
    <dbReference type="NCBI Taxonomy" id="376703"/>
    <lineage>
        <taxon>Eukaryota</taxon>
        <taxon>Fungi</taxon>
        <taxon>Dikarya</taxon>
        <taxon>Basidiomycota</taxon>
        <taxon>Agaricomycotina</taxon>
        <taxon>Agaricomycetes</taxon>
        <taxon>Russulales</taxon>
        <taxon>Russulaceae</taxon>
        <taxon>Multifurca</taxon>
    </lineage>
</organism>
<accession>A0AAD4QND1</accession>
<feature type="region of interest" description="Disordered" evidence="8">
    <location>
        <begin position="305"/>
        <end position="409"/>
    </location>
</feature>
<dbReference type="PANTHER" id="PTHR38697:SF1">
    <property type="entry name" value="NUCLEAR PORE COMPLEX PROTEIN SIMILAR TO S. CEREVISIAE NUP2 (EUROFUNG)"/>
    <property type="match status" value="1"/>
</dbReference>
<feature type="compositionally biased region" description="Basic and acidic residues" evidence="8">
    <location>
        <begin position="1"/>
        <end position="12"/>
    </location>
</feature>
<dbReference type="Pfam" id="PF00638">
    <property type="entry name" value="Ran_BP1"/>
    <property type="match status" value="1"/>
</dbReference>
<dbReference type="SMART" id="SM00160">
    <property type="entry name" value="RanBD"/>
    <property type="match status" value="1"/>
</dbReference>
<keyword evidence="5" id="KW-0811">Translocation</keyword>
<evidence type="ECO:0000256" key="5">
    <source>
        <dbReference type="ARBA" id="ARBA00023010"/>
    </source>
</evidence>
<feature type="compositionally biased region" description="Basic and acidic residues" evidence="8">
    <location>
        <begin position="352"/>
        <end position="369"/>
    </location>
</feature>
<comment type="caution">
    <text evidence="10">The sequence shown here is derived from an EMBL/GenBank/DDBJ whole genome shotgun (WGS) entry which is preliminary data.</text>
</comment>
<evidence type="ECO:0000256" key="8">
    <source>
        <dbReference type="SAM" id="MobiDB-lite"/>
    </source>
</evidence>
<feature type="compositionally biased region" description="Low complexity" evidence="8">
    <location>
        <begin position="449"/>
        <end position="463"/>
    </location>
</feature>
<keyword evidence="7" id="KW-0539">Nucleus</keyword>
<feature type="domain" description="RanBD1" evidence="9">
    <location>
        <begin position="533"/>
        <end position="654"/>
    </location>
</feature>
<dbReference type="CDD" id="cd13170">
    <property type="entry name" value="RanBD_NUP50"/>
    <property type="match status" value="1"/>
</dbReference>
<dbReference type="InterPro" id="IPR015007">
    <property type="entry name" value="NUP2/50/61"/>
</dbReference>
<evidence type="ECO:0000256" key="3">
    <source>
        <dbReference type="ARBA" id="ARBA00022816"/>
    </source>
</evidence>
<sequence length="660" mass="68502">MKRGAEKQLSKDEDPDDEVEQVQSGFQIARESELAKREIKGLPKRRSPAILTGPPTTSAAPAGAVKFGSFAGFGAAGGVLSPFTFASSAQAAPAISESASNATKKFASFLGPSSTAGAKPVVSSETTRSDASGDTDEAALKYYTSLRGLNASFLSVVSKVIESDPFIDIADILEQYKKHRISVQQEYDGKSSQVATQSAPSLTKPSIPTASLSFSKPATSAFATMPVPPSSFAGFPAPSATPSFVTPASGFTPSPAASTVKPSPFSFPSAPPAFSDPKSASLAPTSSLSGFAAGAESSSLFKSSASFTQKEGEFTPSSKPAFSFGTPGPAVSSTTPFGNLPKVSTPFGSDKTVPEEKDNDDDKERESSFHLRLRHLAFPSRLSTEDREKEKDGKAAATTTTSSIFGGTFGSPAKSSPFTFGAAAAATPAPFGFGVTSSGSEGSPPPKAGSVGFSFGSPSHSPSQPTAPAPGLAFNFASTSASAPPSAAGSASTHLEIPSAAPRADTPATEGSQEDDGLARMLSPDIHGGEGEGEEDEETTYTVKAKVFKFTTDREGAPTWSEMGIGMLRLKKHKETNVRRVILRSSTTGKIIINFRIYPGLQPKRSAKTIAFTGHITLPGKDAQSVQYRLRVGTEATAVEMTEAIEREVRIIQAEAGPSI</sequence>
<keyword evidence="3" id="KW-0509">mRNA transport</keyword>
<dbReference type="PROSITE" id="PS50196">
    <property type="entry name" value="RANBD1"/>
    <property type="match status" value="1"/>
</dbReference>
<keyword evidence="4" id="KW-0653">Protein transport</keyword>
<dbReference type="SUPFAM" id="SSF50729">
    <property type="entry name" value="PH domain-like"/>
    <property type="match status" value="1"/>
</dbReference>
<dbReference type="Pfam" id="PF08911">
    <property type="entry name" value="NUP50"/>
    <property type="match status" value="1"/>
</dbReference>
<evidence type="ECO:0000256" key="6">
    <source>
        <dbReference type="ARBA" id="ARBA00023132"/>
    </source>
</evidence>
<dbReference type="EMBL" id="WTXG01000005">
    <property type="protein sequence ID" value="KAI0305728.1"/>
    <property type="molecule type" value="Genomic_DNA"/>
</dbReference>
<protein>
    <recommendedName>
        <fullName evidence="9">RanBD1 domain-containing protein</fullName>
    </recommendedName>
</protein>
<dbReference type="PANTHER" id="PTHR38697">
    <property type="entry name" value="NUCLEAR PORE COMPLEX PROTEIN SIMILAR TO S. CEREVISIAE NUP2 (EUROFUNG)"/>
    <property type="match status" value="1"/>
</dbReference>